<organism evidence="3 4">
    <name type="scientific">Armillaria luteobubalina</name>
    <dbReference type="NCBI Taxonomy" id="153913"/>
    <lineage>
        <taxon>Eukaryota</taxon>
        <taxon>Fungi</taxon>
        <taxon>Dikarya</taxon>
        <taxon>Basidiomycota</taxon>
        <taxon>Agaricomycotina</taxon>
        <taxon>Agaricomycetes</taxon>
        <taxon>Agaricomycetidae</taxon>
        <taxon>Agaricales</taxon>
        <taxon>Marasmiineae</taxon>
        <taxon>Physalacriaceae</taxon>
        <taxon>Armillaria</taxon>
    </lineage>
</organism>
<dbReference type="InterPro" id="IPR027417">
    <property type="entry name" value="P-loop_NTPase"/>
</dbReference>
<dbReference type="Proteomes" id="UP001175228">
    <property type="component" value="Unassembled WGS sequence"/>
</dbReference>
<keyword evidence="1" id="KW-0677">Repeat</keyword>
<dbReference type="InterPro" id="IPR056884">
    <property type="entry name" value="NPHP3-like_N"/>
</dbReference>
<evidence type="ECO:0000313" key="3">
    <source>
        <dbReference type="EMBL" id="KAK0479894.1"/>
    </source>
</evidence>
<gene>
    <name evidence="3" type="ORF">EDD18DRAFT_1086255</name>
</gene>
<dbReference type="Gene3D" id="3.40.50.300">
    <property type="entry name" value="P-loop containing nucleotide triphosphate hydrolases"/>
    <property type="match status" value="1"/>
</dbReference>
<dbReference type="Pfam" id="PF24883">
    <property type="entry name" value="NPHP3_N"/>
    <property type="match status" value="1"/>
</dbReference>
<protein>
    <recommendedName>
        <fullName evidence="2">Nephrocystin 3-like N-terminal domain-containing protein</fullName>
    </recommendedName>
</protein>
<comment type="caution">
    <text evidence="3">The sequence shown here is derived from an EMBL/GenBank/DDBJ whole genome shotgun (WGS) entry which is preliminary data.</text>
</comment>
<dbReference type="AlphaFoldDB" id="A0AA39UF53"/>
<reference evidence="3" key="1">
    <citation type="submission" date="2023-06" db="EMBL/GenBank/DDBJ databases">
        <authorList>
            <consortium name="Lawrence Berkeley National Laboratory"/>
            <person name="Ahrendt S."/>
            <person name="Sahu N."/>
            <person name="Indic B."/>
            <person name="Wong-Bajracharya J."/>
            <person name="Merenyi Z."/>
            <person name="Ke H.-M."/>
            <person name="Monk M."/>
            <person name="Kocsube S."/>
            <person name="Drula E."/>
            <person name="Lipzen A."/>
            <person name="Balint B."/>
            <person name="Henrissat B."/>
            <person name="Andreopoulos B."/>
            <person name="Martin F.M."/>
            <person name="Harder C.B."/>
            <person name="Rigling D."/>
            <person name="Ford K.L."/>
            <person name="Foster G.D."/>
            <person name="Pangilinan J."/>
            <person name="Papanicolaou A."/>
            <person name="Barry K."/>
            <person name="LaButti K."/>
            <person name="Viragh M."/>
            <person name="Koriabine M."/>
            <person name="Yan M."/>
            <person name="Riley R."/>
            <person name="Champramary S."/>
            <person name="Plett K.L."/>
            <person name="Tsai I.J."/>
            <person name="Slot J."/>
            <person name="Sipos G."/>
            <person name="Plett J."/>
            <person name="Nagy L.G."/>
            <person name="Grigoriev I.V."/>
        </authorList>
    </citation>
    <scope>NUCLEOTIDE SEQUENCE</scope>
    <source>
        <strain evidence="3">HWK02</strain>
    </source>
</reference>
<evidence type="ECO:0000259" key="2">
    <source>
        <dbReference type="Pfam" id="PF24883"/>
    </source>
</evidence>
<evidence type="ECO:0000256" key="1">
    <source>
        <dbReference type="ARBA" id="ARBA00022737"/>
    </source>
</evidence>
<keyword evidence="4" id="KW-1185">Reference proteome</keyword>
<feature type="non-terminal residue" evidence="3">
    <location>
        <position position="157"/>
    </location>
</feature>
<dbReference type="PANTHER" id="PTHR10039">
    <property type="entry name" value="AMELOGENIN"/>
    <property type="match status" value="1"/>
</dbReference>
<dbReference type="SUPFAM" id="SSF52540">
    <property type="entry name" value="P-loop containing nucleoside triphosphate hydrolases"/>
    <property type="match status" value="1"/>
</dbReference>
<feature type="domain" description="Nephrocystin 3-like N-terminal" evidence="2">
    <location>
        <begin position="1"/>
        <end position="140"/>
    </location>
</feature>
<proteinExistence type="predicted"/>
<evidence type="ECO:0000313" key="4">
    <source>
        <dbReference type="Proteomes" id="UP001175228"/>
    </source>
</evidence>
<name>A0AA39UF53_9AGAR</name>
<accession>A0AA39UF53</accession>
<dbReference type="EMBL" id="JAUEPU010000085">
    <property type="protein sequence ID" value="KAK0479894.1"/>
    <property type="molecule type" value="Genomic_DNA"/>
</dbReference>
<dbReference type="PANTHER" id="PTHR10039:SF15">
    <property type="entry name" value="NACHT DOMAIN-CONTAINING PROTEIN"/>
    <property type="match status" value="1"/>
</dbReference>
<sequence length="157" mass="17827">LWCPGNPGVGKTILASIIIHHLRTLVNQTKTLVLSIFCDYQSMTAQTVVDLLCSLMKQLVQDNGLLIPITSFYSQCLRDQTRPPFADLAKTLSQEFKLFHRISIVLDALDEFIDDNRRREELIHAAKSLGDNIHFLVTSRDITTIGLLFEEDTRLDI</sequence>